<dbReference type="Proteomes" id="UP000319138">
    <property type="component" value="Unassembled WGS sequence"/>
</dbReference>
<evidence type="ECO:0000313" key="1">
    <source>
        <dbReference type="EMBL" id="TSJ91861.1"/>
    </source>
</evidence>
<dbReference type="InterPro" id="IPR013078">
    <property type="entry name" value="His_Pase_superF_clade-1"/>
</dbReference>
<reference evidence="1 2" key="1">
    <citation type="submission" date="2019-07" db="EMBL/GenBank/DDBJ databases">
        <title>Gilliamella genomes.</title>
        <authorList>
            <person name="Zheng H."/>
        </authorList>
    </citation>
    <scope>NUCLEOTIDE SEQUENCE [LARGE SCALE GENOMIC DNA]</scope>
    <source>
        <strain evidence="1 2">W8131</strain>
    </source>
</reference>
<dbReference type="SMART" id="SM00855">
    <property type="entry name" value="PGAM"/>
    <property type="match status" value="1"/>
</dbReference>
<accession>A0A556RSI6</accession>
<sequence length="210" mass="24420">MKNIYFIRHAQSEANTGGITKPNKEINLTADGMLQAKKIAQNFDVIPTEIFTSEYYRTQQTAAPLLQKHHLSATVLPCLNEFNTLCHKAINGLNGEERLPITIKYWQDSIPDLRHGETAQTFNEFYQQVSSFNKEIKHIPNNSVIFGHGMWLALYIWQQLGFSNKCERATEMQLFRKFQLGLPIPNTALYHFIWNDDLQFCKLKYIDNFM</sequence>
<dbReference type="GO" id="GO:0016791">
    <property type="term" value="F:phosphatase activity"/>
    <property type="evidence" value="ECO:0007669"/>
    <property type="project" value="TreeGrafter"/>
</dbReference>
<dbReference type="EMBL" id="VMHL01000001">
    <property type="protein sequence ID" value="TSJ91861.1"/>
    <property type="molecule type" value="Genomic_DNA"/>
</dbReference>
<dbReference type="AlphaFoldDB" id="A0A556RSI6"/>
<dbReference type="RefSeq" id="WP_144187638.1">
    <property type="nucleotide sequence ID" value="NZ_VMHL01000001.1"/>
</dbReference>
<dbReference type="Gene3D" id="3.40.50.1240">
    <property type="entry name" value="Phosphoglycerate mutase-like"/>
    <property type="match status" value="1"/>
</dbReference>
<dbReference type="CDD" id="cd07067">
    <property type="entry name" value="HP_PGM_like"/>
    <property type="match status" value="1"/>
</dbReference>
<proteinExistence type="predicted"/>
<gene>
    <name evidence="1" type="ORF">FPQ14_00925</name>
</gene>
<dbReference type="Pfam" id="PF00300">
    <property type="entry name" value="His_Phos_1"/>
    <property type="match status" value="1"/>
</dbReference>
<name>A0A556RSI6_9GAMM</name>
<comment type="caution">
    <text evidence="1">The sequence shown here is derived from an EMBL/GenBank/DDBJ whole genome shotgun (WGS) entry which is preliminary data.</text>
</comment>
<dbReference type="InterPro" id="IPR050275">
    <property type="entry name" value="PGM_Phosphatase"/>
</dbReference>
<dbReference type="InterPro" id="IPR029033">
    <property type="entry name" value="His_PPase_superfam"/>
</dbReference>
<evidence type="ECO:0000313" key="2">
    <source>
        <dbReference type="Proteomes" id="UP000319138"/>
    </source>
</evidence>
<organism evidence="1 2">
    <name type="scientific">Gilliamella apicola</name>
    <dbReference type="NCBI Taxonomy" id="1196095"/>
    <lineage>
        <taxon>Bacteria</taxon>
        <taxon>Pseudomonadati</taxon>
        <taxon>Pseudomonadota</taxon>
        <taxon>Gammaproteobacteria</taxon>
        <taxon>Orbales</taxon>
        <taxon>Orbaceae</taxon>
        <taxon>Gilliamella</taxon>
    </lineage>
</organism>
<protein>
    <submittedName>
        <fullName evidence="1">Histidine phosphatase family protein</fullName>
    </submittedName>
</protein>
<dbReference type="PANTHER" id="PTHR48100">
    <property type="entry name" value="BROAD-SPECIFICITY PHOSPHATASE YOR283W-RELATED"/>
    <property type="match status" value="1"/>
</dbReference>
<dbReference type="SUPFAM" id="SSF53254">
    <property type="entry name" value="Phosphoglycerate mutase-like"/>
    <property type="match status" value="1"/>
</dbReference>